<dbReference type="Gene3D" id="3.30.420.40">
    <property type="match status" value="2"/>
</dbReference>
<evidence type="ECO:0000313" key="2">
    <source>
        <dbReference type="EMBL" id="SDQ23591.1"/>
    </source>
</evidence>
<dbReference type="Proteomes" id="UP000199444">
    <property type="component" value="Unassembled WGS sequence"/>
</dbReference>
<dbReference type="InterPro" id="IPR052519">
    <property type="entry name" value="Euk-type_GlcNAc_Kinase"/>
</dbReference>
<keyword evidence="3" id="KW-1185">Reference proteome</keyword>
<feature type="domain" description="ATPase BadF/BadG/BcrA/BcrD type" evidence="1">
    <location>
        <begin position="6"/>
        <end position="296"/>
    </location>
</feature>
<organism evidence="2 3">
    <name type="scientific">Virgibacillus salinus</name>
    <dbReference type="NCBI Taxonomy" id="553311"/>
    <lineage>
        <taxon>Bacteria</taxon>
        <taxon>Bacillati</taxon>
        <taxon>Bacillota</taxon>
        <taxon>Bacilli</taxon>
        <taxon>Bacillales</taxon>
        <taxon>Bacillaceae</taxon>
        <taxon>Virgibacillus</taxon>
    </lineage>
</organism>
<dbReference type="InterPro" id="IPR043129">
    <property type="entry name" value="ATPase_NBD"/>
</dbReference>
<dbReference type="Pfam" id="PF01869">
    <property type="entry name" value="BcrAD_BadFG"/>
    <property type="match status" value="1"/>
</dbReference>
<protein>
    <submittedName>
        <fullName evidence="2">BadF-type ATPase</fullName>
    </submittedName>
</protein>
<dbReference type="EMBL" id="FNKD01000001">
    <property type="protein sequence ID" value="SDQ23591.1"/>
    <property type="molecule type" value="Genomic_DNA"/>
</dbReference>
<dbReference type="AlphaFoldDB" id="A0A1H0Z8X8"/>
<dbReference type="SUPFAM" id="SSF53067">
    <property type="entry name" value="Actin-like ATPase domain"/>
    <property type="match status" value="2"/>
</dbReference>
<evidence type="ECO:0000313" key="3">
    <source>
        <dbReference type="Proteomes" id="UP000199444"/>
    </source>
</evidence>
<dbReference type="CDD" id="cd24007">
    <property type="entry name" value="ASKHA_NBD_eukNAGK-like"/>
    <property type="match status" value="1"/>
</dbReference>
<dbReference type="InterPro" id="IPR002731">
    <property type="entry name" value="ATPase_BadF"/>
</dbReference>
<gene>
    <name evidence="2" type="ORF">SAMN05216231_1081</name>
</gene>
<sequence length="321" mass="34887">MEYVAGIDGGGTKTKAVIADMDGLIVAKTTAGPTNPNVMSREKLIQTLDTMMQDMKKQVPDVFEKISSVFAGISGVGNAKAKADLEDILKQMVSNSVTVCVEADTVNALYSGTYGEPGIVQISGTGSITYGINQQLEHDRVGGWGYLFGDEGSGYDIGRQGIMAALKANDGRGEKTILLEMLCTYFAVTHPYDFIQRIYASPIPKSKISPVSKLVFEAYKQNDLVAEHIMDNIVNELSLSIRTLYMKLFKPDEEARVVLCGGVFSDTEVLPRLLEAELQEYKNLTITIPIMLPVGGSLIGSYLLQNIKPDSNVVQNIISTL</sequence>
<evidence type="ECO:0000259" key="1">
    <source>
        <dbReference type="Pfam" id="PF01869"/>
    </source>
</evidence>
<dbReference type="PANTHER" id="PTHR43190:SF3">
    <property type="entry name" value="N-ACETYL-D-GLUCOSAMINE KINASE"/>
    <property type="match status" value="1"/>
</dbReference>
<dbReference type="RefSeq" id="WP_092491905.1">
    <property type="nucleotide sequence ID" value="NZ_FNKD01000001.1"/>
</dbReference>
<name>A0A1H0Z8X8_9BACI</name>
<dbReference type="PANTHER" id="PTHR43190">
    <property type="entry name" value="N-ACETYL-D-GLUCOSAMINE KINASE"/>
    <property type="match status" value="1"/>
</dbReference>
<proteinExistence type="predicted"/>
<reference evidence="2 3" key="1">
    <citation type="submission" date="2016-10" db="EMBL/GenBank/DDBJ databases">
        <authorList>
            <person name="de Groot N.N."/>
        </authorList>
    </citation>
    <scope>NUCLEOTIDE SEQUENCE [LARGE SCALE GENOMIC DNA]</scope>
    <source>
        <strain evidence="2 3">CGMCC 1.10449</strain>
    </source>
</reference>
<dbReference type="STRING" id="553311.SAMN05216231_1081"/>
<accession>A0A1H0Z8X8</accession>